<dbReference type="STRING" id="98765.A0A2R6NTE2"/>
<dbReference type="GO" id="GO:0016405">
    <property type="term" value="F:CoA-ligase activity"/>
    <property type="evidence" value="ECO:0007669"/>
    <property type="project" value="TreeGrafter"/>
</dbReference>
<protein>
    <recommendedName>
        <fullName evidence="5">Acetyl-CoA synthetase-like protein</fullName>
    </recommendedName>
</protein>
<dbReference type="AlphaFoldDB" id="A0A2R6NTE2"/>
<feature type="domain" description="AMP-dependent synthetase/ligase" evidence="1">
    <location>
        <begin position="40"/>
        <end position="197"/>
    </location>
</feature>
<organism evidence="3 4">
    <name type="scientific">Hermanssonia centrifuga</name>
    <dbReference type="NCBI Taxonomy" id="98765"/>
    <lineage>
        <taxon>Eukaryota</taxon>
        <taxon>Fungi</taxon>
        <taxon>Dikarya</taxon>
        <taxon>Basidiomycota</taxon>
        <taxon>Agaricomycotina</taxon>
        <taxon>Agaricomycetes</taxon>
        <taxon>Polyporales</taxon>
        <taxon>Meruliaceae</taxon>
        <taxon>Hermanssonia</taxon>
    </lineage>
</organism>
<evidence type="ECO:0000313" key="3">
    <source>
        <dbReference type="EMBL" id="PSR76344.1"/>
    </source>
</evidence>
<dbReference type="PANTHER" id="PTHR24096:SF422">
    <property type="entry name" value="BCDNA.GH02901"/>
    <property type="match status" value="1"/>
</dbReference>
<proteinExistence type="predicted"/>
<sequence>MSHTLSTGPAIVAPLDDLTLPQFIFGGTHPARPVVDTKAACLIDDETGRALSLDELECRTNLLSRAMKERWNIGDDDVGKDYYPVICWATQQLGAIVATVNPSLTSPELVHQIDIVKPVVIFAHTSTIEVVRETINSQMQKIEVVLIGEQPGLTVDDLISAGLHSTVNLKKKQFHSGEARRRIAFLCFSSGTTGNPKHPAVKSYDLSHVRFCMVAAAPLSAELTQDLLTIWPDIHLGQGYDLTMEANESIELGMTETCAAVSMFPTTQKCGTLGSGGQLVSGTEAKIIKADGTLAKRGEPGEIWVKGDQVVLGYFNDEDAWVRTGDEVLFAENGDLFVVDRIKVIHSIFLKKPSNRLMVQEIMKVKGFQVSPSELEGQLLTHPDVSDVGVIGILDDYSGELPVAFVALTAVSAKRITGNQQAADTLKAELMKHVSDAKSRYKWLKAVHFVDAIPRNPSGKILRRVLRQQAQYVEREKVKL</sequence>
<dbReference type="Gene3D" id="3.30.300.30">
    <property type="match status" value="1"/>
</dbReference>
<evidence type="ECO:0000259" key="1">
    <source>
        <dbReference type="Pfam" id="PF00501"/>
    </source>
</evidence>
<comment type="caution">
    <text evidence="3">The sequence shown here is derived from an EMBL/GenBank/DDBJ whole genome shotgun (WGS) entry which is preliminary data.</text>
</comment>
<evidence type="ECO:0008006" key="5">
    <source>
        <dbReference type="Google" id="ProtNLM"/>
    </source>
</evidence>
<evidence type="ECO:0000313" key="4">
    <source>
        <dbReference type="Proteomes" id="UP000186601"/>
    </source>
</evidence>
<gene>
    <name evidence="3" type="ORF">PHLCEN_2v8518</name>
</gene>
<keyword evidence="4" id="KW-1185">Reference proteome</keyword>
<dbReference type="InterPro" id="IPR042099">
    <property type="entry name" value="ANL_N_sf"/>
</dbReference>
<dbReference type="Gene3D" id="3.40.50.12780">
    <property type="entry name" value="N-terminal domain of ligase-like"/>
    <property type="match status" value="2"/>
</dbReference>
<feature type="domain" description="AMP-dependent synthetase/ligase" evidence="1">
    <location>
        <begin position="201"/>
        <end position="315"/>
    </location>
</feature>
<name>A0A2R6NTE2_9APHY</name>
<dbReference type="Pfam" id="PF00501">
    <property type="entry name" value="AMP-binding"/>
    <property type="match status" value="2"/>
</dbReference>
<dbReference type="OrthoDB" id="6509636at2759"/>
<evidence type="ECO:0000259" key="2">
    <source>
        <dbReference type="Pfam" id="PF13193"/>
    </source>
</evidence>
<dbReference type="InterPro" id="IPR020845">
    <property type="entry name" value="AMP-binding_CS"/>
</dbReference>
<dbReference type="InterPro" id="IPR045851">
    <property type="entry name" value="AMP-bd_C_sf"/>
</dbReference>
<reference evidence="3 4" key="1">
    <citation type="submission" date="2018-02" db="EMBL/GenBank/DDBJ databases">
        <title>Genome sequence of the basidiomycete white-rot fungus Phlebia centrifuga.</title>
        <authorList>
            <person name="Granchi Z."/>
            <person name="Peng M."/>
            <person name="de Vries R.P."/>
            <person name="Hilden K."/>
            <person name="Makela M.R."/>
            <person name="Grigoriev I."/>
            <person name="Riley R."/>
        </authorList>
    </citation>
    <scope>NUCLEOTIDE SEQUENCE [LARGE SCALE GENOMIC DNA]</scope>
    <source>
        <strain evidence="3 4">FBCC195</strain>
    </source>
</reference>
<accession>A0A2R6NTE2</accession>
<dbReference type="Proteomes" id="UP000186601">
    <property type="component" value="Unassembled WGS sequence"/>
</dbReference>
<dbReference type="EMBL" id="MLYV02000849">
    <property type="protein sequence ID" value="PSR76344.1"/>
    <property type="molecule type" value="Genomic_DNA"/>
</dbReference>
<dbReference type="InterPro" id="IPR025110">
    <property type="entry name" value="AMP-bd_C"/>
</dbReference>
<dbReference type="PROSITE" id="PS00455">
    <property type="entry name" value="AMP_BINDING"/>
    <property type="match status" value="1"/>
</dbReference>
<dbReference type="Pfam" id="PF13193">
    <property type="entry name" value="AMP-binding_C"/>
    <property type="match status" value="1"/>
</dbReference>
<dbReference type="InterPro" id="IPR000873">
    <property type="entry name" value="AMP-dep_synth/lig_dom"/>
</dbReference>
<dbReference type="SUPFAM" id="SSF56801">
    <property type="entry name" value="Acetyl-CoA synthetase-like"/>
    <property type="match status" value="1"/>
</dbReference>
<dbReference type="PANTHER" id="PTHR24096">
    <property type="entry name" value="LONG-CHAIN-FATTY-ACID--COA LIGASE"/>
    <property type="match status" value="1"/>
</dbReference>
<feature type="domain" description="AMP-binding enzyme C-terminal" evidence="2">
    <location>
        <begin position="374"/>
        <end position="460"/>
    </location>
</feature>